<evidence type="ECO:0000313" key="2">
    <source>
        <dbReference type="EMBL" id="AGY35449.1"/>
    </source>
</evidence>
<proteinExistence type="predicted"/>
<protein>
    <submittedName>
        <fullName evidence="2">Uncharacterized protein</fullName>
    </submittedName>
</protein>
<dbReference type="RefSeq" id="WP_023190081.1">
    <property type="nucleotide sequence ID" value="NC_022599.1"/>
</dbReference>
<organism evidence="2">
    <name type="scientific">Micrococcus sp. V7</name>
    <dbReference type="NCBI Taxonomy" id="404582"/>
    <lineage>
        <taxon>Bacteria</taxon>
        <taxon>Bacillati</taxon>
        <taxon>Actinomycetota</taxon>
        <taxon>Actinomycetes</taxon>
        <taxon>Micrococcales</taxon>
        <taxon>Micrococcaceae</taxon>
        <taxon>Micrococcus</taxon>
    </lineage>
</organism>
<reference evidence="2" key="1">
    <citation type="journal article" date="2013" name="Genome Announc.">
        <title>First complete sequence of a giant linear plasmid from a micrococcus strain isolated from an extremely high-altitude lake.</title>
        <authorList>
            <person name="Dib J.R."/>
            <person name="Schuldes J."/>
            <person name="Thurmer A."/>
            <person name="Farias M.E."/>
            <person name="Daniel R."/>
            <person name="Meinhardt F."/>
        </authorList>
    </citation>
    <scope>NUCLEOTIDE SEQUENCE</scope>
    <source>
        <strain evidence="2">V7</strain>
        <plasmid evidence="2">pLMV7</plasmid>
    </source>
</reference>
<keyword evidence="2" id="KW-0614">Plasmid</keyword>
<evidence type="ECO:0000256" key="1">
    <source>
        <dbReference type="SAM" id="MobiDB-lite"/>
    </source>
</evidence>
<accession>U5NZI3</accession>
<feature type="region of interest" description="Disordered" evidence="1">
    <location>
        <begin position="51"/>
        <end position="79"/>
    </location>
</feature>
<sequence length="79" mass="8814">MTVEYRRKRGTDTEALHILVRPEVKRRIEQLANASHLPQWAIVEAAIMSGDGNSHTVPEEWGLTGPDGEPRLPSLQKTA</sequence>
<gene>
    <name evidence="2" type="ORF">LMV7_p00270</name>
</gene>
<dbReference type="EMBL" id="KF577591">
    <property type="protein sequence ID" value="AGY35449.1"/>
    <property type="molecule type" value="Genomic_DNA"/>
</dbReference>
<geneLocation type="plasmid" evidence="2">
    <name>pLMV7</name>
</geneLocation>
<name>U5NZI3_9MICC</name>
<dbReference type="AlphaFoldDB" id="U5NZI3"/>